<organism evidence="8 9">
    <name type="scientific">Rodentolepis nana</name>
    <name type="common">Dwarf tapeworm</name>
    <name type="synonym">Hymenolepis nana</name>
    <dbReference type="NCBI Taxonomy" id="102285"/>
    <lineage>
        <taxon>Eukaryota</taxon>
        <taxon>Metazoa</taxon>
        <taxon>Spiralia</taxon>
        <taxon>Lophotrochozoa</taxon>
        <taxon>Platyhelminthes</taxon>
        <taxon>Cestoda</taxon>
        <taxon>Eucestoda</taxon>
        <taxon>Cyclophyllidea</taxon>
        <taxon>Hymenolepididae</taxon>
        <taxon>Rodentolepis</taxon>
    </lineage>
</organism>
<dbReference type="OrthoDB" id="1935339at2759"/>
<dbReference type="PROSITE" id="PS00518">
    <property type="entry name" value="ZF_RING_1"/>
    <property type="match status" value="1"/>
</dbReference>
<sequence>MVEMKASIGMLGGCKHVFCYDCIKKWSETKRTCPLDRLPFDSIKILHEIDGAVVEEEKLELRRLNQGNGFYRGDVDSDVDSDHDVDDNGDIDDDDDHNITSGLAVRDPFRIHRHVIMEADQRSRFLFIYLDTICDCYEDECFVTQLEVHICCAKEETLVVPLFFLMSAKFYDYFLDESLELAFFRSPPSTC</sequence>
<dbReference type="Proteomes" id="UP000278807">
    <property type="component" value="Unassembled WGS sequence"/>
</dbReference>
<evidence type="ECO:0000259" key="7">
    <source>
        <dbReference type="PROSITE" id="PS50089"/>
    </source>
</evidence>
<evidence type="ECO:0000313" key="9">
    <source>
        <dbReference type="Proteomes" id="UP000278807"/>
    </source>
</evidence>
<evidence type="ECO:0000256" key="3">
    <source>
        <dbReference type="ARBA" id="ARBA00022771"/>
    </source>
</evidence>
<dbReference type="InterPro" id="IPR001841">
    <property type="entry name" value="Znf_RING"/>
</dbReference>
<dbReference type="Gene3D" id="3.30.40.10">
    <property type="entry name" value="Zinc/RING finger domain, C3HC4 (zinc finger)"/>
    <property type="match status" value="1"/>
</dbReference>
<dbReference type="PROSITE" id="PS50089">
    <property type="entry name" value="ZF_RING_2"/>
    <property type="match status" value="1"/>
</dbReference>
<dbReference type="EMBL" id="UZAE01004795">
    <property type="protein sequence ID" value="VDO01366.1"/>
    <property type="molecule type" value="Genomic_DNA"/>
</dbReference>
<dbReference type="GO" id="GO:0008270">
    <property type="term" value="F:zinc ion binding"/>
    <property type="evidence" value="ECO:0007669"/>
    <property type="project" value="UniProtKB-KW"/>
</dbReference>
<evidence type="ECO:0000256" key="6">
    <source>
        <dbReference type="PROSITE-ProRule" id="PRU00175"/>
    </source>
</evidence>
<evidence type="ECO:0000256" key="2">
    <source>
        <dbReference type="ARBA" id="ARBA00022723"/>
    </source>
</evidence>
<evidence type="ECO:0000256" key="1">
    <source>
        <dbReference type="ARBA" id="ARBA00004906"/>
    </source>
</evidence>
<evidence type="ECO:0000256" key="5">
    <source>
        <dbReference type="ARBA" id="ARBA00022833"/>
    </source>
</evidence>
<proteinExistence type="predicted"/>
<keyword evidence="4" id="KW-0833">Ubl conjugation pathway</keyword>
<dbReference type="PANTHER" id="PTHR12618:SF20">
    <property type="entry name" value="PHD AND RING FINGER DOMAIN-CONTAINING PROTEIN 1"/>
    <property type="match status" value="1"/>
</dbReference>
<keyword evidence="5" id="KW-0862">Zinc</keyword>
<dbReference type="InterPro" id="IPR024766">
    <property type="entry name" value="Znf_RING_H2"/>
</dbReference>
<reference evidence="8 9" key="1">
    <citation type="submission" date="2018-11" db="EMBL/GenBank/DDBJ databases">
        <authorList>
            <consortium name="Pathogen Informatics"/>
        </authorList>
    </citation>
    <scope>NUCLEOTIDE SEQUENCE [LARGE SCALE GENOMIC DNA]</scope>
</reference>
<dbReference type="Pfam" id="PF12678">
    <property type="entry name" value="zf-rbx1"/>
    <property type="match status" value="1"/>
</dbReference>
<keyword evidence="3 6" id="KW-0863">Zinc-finger</keyword>
<dbReference type="InterPro" id="IPR017907">
    <property type="entry name" value="Znf_RING_CS"/>
</dbReference>
<evidence type="ECO:0000313" key="8">
    <source>
        <dbReference type="EMBL" id="VDO01366.1"/>
    </source>
</evidence>
<protein>
    <recommendedName>
        <fullName evidence="7">RING-type domain-containing protein</fullName>
    </recommendedName>
</protein>
<dbReference type="GO" id="GO:0031461">
    <property type="term" value="C:cullin-RING ubiquitin ligase complex"/>
    <property type="evidence" value="ECO:0007669"/>
    <property type="project" value="UniProtKB-ARBA"/>
</dbReference>
<name>A0A3P7S1Y3_RODNA</name>
<dbReference type="SUPFAM" id="SSF57850">
    <property type="entry name" value="RING/U-box"/>
    <property type="match status" value="1"/>
</dbReference>
<comment type="pathway">
    <text evidence="1">Protein modification; protein ubiquitination.</text>
</comment>
<dbReference type="PANTHER" id="PTHR12618">
    <property type="entry name" value="PHD AND RING FINGER DOMAIN-CONTAINING PROTEIN 1"/>
    <property type="match status" value="1"/>
</dbReference>
<keyword evidence="2" id="KW-0479">Metal-binding</keyword>
<dbReference type="AlphaFoldDB" id="A0A3P7S1Y3"/>
<feature type="domain" description="RING-type" evidence="7">
    <location>
        <begin position="14"/>
        <end position="37"/>
    </location>
</feature>
<evidence type="ECO:0000256" key="4">
    <source>
        <dbReference type="ARBA" id="ARBA00022786"/>
    </source>
</evidence>
<accession>A0A3P7S1Y3</accession>
<dbReference type="InterPro" id="IPR047157">
    <property type="entry name" value="PHRF1/Atg35"/>
</dbReference>
<dbReference type="InterPro" id="IPR013083">
    <property type="entry name" value="Znf_RING/FYVE/PHD"/>
</dbReference>
<keyword evidence="9" id="KW-1185">Reference proteome</keyword>
<gene>
    <name evidence="8" type="ORF">HNAJ_LOCUS5506</name>
</gene>